<organism evidence="1 2">
    <name type="scientific">Streptomyces phage TunaTartare</name>
    <dbReference type="NCBI Taxonomy" id="2848887"/>
    <lineage>
        <taxon>Viruses</taxon>
        <taxon>Duplodnaviria</taxon>
        <taxon>Heunggongvirae</taxon>
        <taxon>Uroviricota</taxon>
        <taxon>Caudoviricetes</taxon>
        <taxon>Stanwilliamsviridae</taxon>
        <taxon>Loccivirinae</taxon>
        <taxon>Faustvirus</taxon>
        <taxon>Faustvirus tunatartare</taxon>
    </lineage>
</organism>
<dbReference type="KEGG" id="vg:77927806"/>
<sequence length="81" mass="9332">MKYALKRLKSDSPYYTLDGEHADKISHVMDLFAVSLPRIDEYIELSMPDFKTEIYKVAQVKYDARTGNPTVYAHLVCTISE</sequence>
<evidence type="ECO:0000313" key="2">
    <source>
        <dbReference type="Proteomes" id="UP000683399"/>
    </source>
</evidence>
<dbReference type="EMBL" id="MW822145">
    <property type="protein sequence ID" value="QWT30101.1"/>
    <property type="molecule type" value="Genomic_DNA"/>
</dbReference>
<dbReference type="GeneID" id="77927806"/>
<dbReference type="Proteomes" id="UP000683399">
    <property type="component" value="Segment"/>
</dbReference>
<name>A0A8F2E6V1_9CAUD</name>
<reference evidence="1 2" key="1">
    <citation type="submission" date="2021-03" db="EMBL/GenBank/DDBJ databases">
        <authorList>
            <person name="Alqahtani R."/>
            <person name="Behailu E."/>
            <person name="Cappabianca D.W."/>
            <person name="Csanadi-Schwartz K.M."/>
            <person name="Dalal A.S."/>
            <person name="Fahim M.S."/>
            <person name="Franklin J.M."/>
            <person name="Gluckman M.H."/>
            <person name="Levine C.J."/>
            <person name="Martin N."/>
            <person name="Milza N."/>
            <person name="Najmabadi R."/>
            <person name="Newman A.M."/>
            <person name="Pajunar M."/>
            <person name="Qalawee I."/>
            <person name="Rizvi A."/>
            <person name="Samuel A."/>
            <person name="Smith A."/>
            <person name="Swann F.E."/>
            <person name="Sweeney P."/>
            <person name="Torres N.R."/>
            <person name="Ventrone L."/>
            <person name="Ventura L."/>
            <person name="Wroe M."/>
            <person name="Acquaye N.A."/>
            <person name="Agnes T.J."/>
            <person name="Ahmed A."/>
            <person name="Ahmed S."/>
            <person name="Amodu B.A."/>
            <person name="Arefeayne N.F."/>
            <person name="Asamoah-Frimpong E.A."/>
            <person name="Attaran A."/>
            <person name="Barragan J.M."/>
            <person name="Baumgarten L.N."/>
            <person name="Berhane B."/>
            <person name="Beyene A."/>
            <person name="Bhattarai B."/>
            <person name="Biondokin D.V."/>
            <person name="Boone B.K."/>
            <person name="Burney S.Z."/>
            <person name="Cayanan J.T."/>
            <person name="Cesta G."/>
            <person name="Chang J."/>
            <person name="Chavez J."/>
            <person name="Chorbajian C."/>
            <person name="Christian S."/>
            <person name="Corns J.R."/>
            <person name="Corns N.R."/>
            <person name="Cowan J.T."/>
            <person name="Coyne C."/>
            <person name="Dadzie B."/>
            <person name="Datu D.V."/>
            <person name="Deng B.C."/>
            <person name="Der L."/>
            <person name="Dickerson K."/>
            <person name="Dozier E."/>
            <person name="Egbunine A.O."/>
            <person name="Farooq M."/>
            <person name="Fonge A.E."/>
            <person name="Ghomsi-Nono M.P."/>
            <person name="Giampietro H."/>
            <person name="Gunnison R.P."/>
            <person name="Han S.H."/>
            <person name="Hennigan A.J."/>
            <person name="Hong A.N."/>
            <person name="Ijomor E.C."/>
            <person name="Jalali A."/>
            <person name="Jamil T.Z."/>
            <person name="Jenkins C.R."/>
            <person name="Joseph M.A."/>
            <person name="Jowanowitch O.J."/>
            <person name="Kang D."/>
            <person name="Khan A."/>
            <person name="Khan Z.K."/>
            <person name="Kiewe T."/>
            <person name="Kjerulf A.B."/>
            <person name="Kolosey V."/>
            <person name="Kurup M."/>
            <person name="Lee V.H."/>
            <person name="Llontop-Maldonado V."/>
            <person name="Long P."/>
            <person name="Lu N."/>
            <person name="Majekodunmi A."/>
            <person name="Malik H.W."/>
            <person name="Marcellino S.C."/>
            <person name="Martinez L.A."/>
            <person name="Meher F.N."/>
            <person name="Michelin M.A."/>
            <person name="Mitchell K.G."/>
            <person name="Mullens W.J."/>
            <person name="Nwakama C."/>
            <person name="Nwosu F.T."/>
            <person name="Oboh E.C."/>
            <person name="Odujinrin O."/>
            <person name="Ogunsan O."/>
            <person name="O'Neill K."/>
            <person name="Oxlaj J.A."/>
            <person name="Patel A.K."/>
            <person name="Patel B.R."/>
            <person name="Pham Q."/>
            <person name="Porter J."/>
            <person name="Portes J."/>
            <person name="Prokopenko A."/>
            <person name="Quraishi M."/>
            <person name="Qureshi M."/>
            <person name="Rivera A."/>
            <person name="Rubalsky V."/>
            <person name="Saikali Y."/>
            <person name="Saqaf K."/>
            <person name="Saroya S.R."/>
            <person name="Seas A."/>
            <person name="Shadrick R.E."/>
            <person name="Sharda N."/>
            <person name="Sigindere M.T."/>
            <person name="Simbi V.G."/>
            <person name="Thuzar C."/>
            <person name="Tran K."/>
            <person name="Tran V.D."/>
            <person name="Trang W."/>
            <person name="Vaishnav N."/>
            <person name="Vuong K."/>
            <person name="Walker C."/>
            <person name="Wallace S.A."/>
            <person name="Warfield J.C."/>
            <person name="Wikina T."/>
            <person name="Wobbeking F.T."/>
            <person name="Worrent L.D."/>
            <person name="Yan T."/>
            <person name="Zehra A."/>
            <person name="Avazpour P."/>
            <person name="Kim F.M."/>
            <person name="Mason K."/>
            <person name="Nguyen D.A."/>
            <person name="Pettit S.M."/>
            <person name="Zhou O.J."/>
            <person name="Brissett D.L."/>
            <person name="Gualtieri C."/>
            <person name="Hufford T.M."/>
            <person name="Ko J.M."/>
            <person name="Novak J.K."/>
            <person name="Smith Z.M."/>
            <person name="Mayer-Bacon C."/>
            <person name="Erill I."/>
            <person name="Caruso S.M."/>
            <person name="Garlena R.A."/>
            <person name="Russell D.A."/>
            <person name="Pope W.H."/>
            <person name="Jacobs-Sera D."/>
            <person name="Hatfull G.F."/>
        </authorList>
    </citation>
    <scope>NUCLEOTIDE SEQUENCE [LARGE SCALE GENOMIC DNA]</scope>
</reference>
<evidence type="ECO:0000313" key="1">
    <source>
        <dbReference type="EMBL" id="QWT30101.1"/>
    </source>
</evidence>
<proteinExistence type="predicted"/>
<gene>
    <name evidence="1" type="primary">239</name>
    <name evidence="1" type="ORF">SEA_TUNATARTARE_239</name>
</gene>
<keyword evidence="2" id="KW-1185">Reference proteome</keyword>
<accession>A0A8F2E6V1</accession>
<protein>
    <submittedName>
        <fullName evidence="1">Uncharacterized protein</fullName>
    </submittedName>
</protein>
<dbReference type="RefSeq" id="YP_010652058.1">
    <property type="nucleotide sequence ID" value="NC_070784.1"/>
</dbReference>